<evidence type="ECO:0000256" key="1">
    <source>
        <dbReference type="ARBA" id="ARBA00004834"/>
    </source>
</evidence>
<dbReference type="InterPro" id="IPR023296">
    <property type="entry name" value="Glyco_hydro_beta-prop_sf"/>
</dbReference>
<feature type="signal peptide" evidence="8">
    <location>
        <begin position="1"/>
        <end position="21"/>
    </location>
</feature>
<dbReference type="GO" id="GO:0005975">
    <property type="term" value="P:carbohydrate metabolic process"/>
    <property type="evidence" value="ECO:0007669"/>
    <property type="project" value="InterPro"/>
</dbReference>
<dbReference type="AlphaFoldDB" id="A0A512RN06"/>
<comment type="caution">
    <text evidence="9">The sequence shown here is derived from an EMBL/GenBank/DDBJ whole genome shotgun (WGS) entry which is preliminary data.</text>
</comment>
<dbReference type="Pfam" id="PF04616">
    <property type="entry name" value="Glyco_hydro_43"/>
    <property type="match status" value="1"/>
</dbReference>
<evidence type="ECO:0000256" key="4">
    <source>
        <dbReference type="ARBA" id="ARBA00023295"/>
    </source>
</evidence>
<dbReference type="InterPro" id="IPR006710">
    <property type="entry name" value="Glyco_hydro_43"/>
</dbReference>
<reference evidence="9 10" key="1">
    <citation type="submission" date="2019-07" db="EMBL/GenBank/DDBJ databases">
        <title>Whole genome shotgun sequence of Chitinophaga cymbidii NBRC 109752.</title>
        <authorList>
            <person name="Hosoyama A."/>
            <person name="Uohara A."/>
            <person name="Ohji S."/>
            <person name="Ichikawa N."/>
        </authorList>
    </citation>
    <scope>NUCLEOTIDE SEQUENCE [LARGE SCALE GENOMIC DNA]</scope>
    <source>
        <strain evidence="9 10">NBRC 109752</strain>
    </source>
</reference>
<organism evidence="9 10">
    <name type="scientific">Chitinophaga cymbidii</name>
    <dbReference type="NCBI Taxonomy" id="1096750"/>
    <lineage>
        <taxon>Bacteria</taxon>
        <taxon>Pseudomonadati</taxon>
        <taxon>Bacteroidota</taxon>
        <taxon>Chitinophagia</taxon>
        <taxon>Chitinophagales</taxon>
        <taxon>Chitinophagaceae</taxon>
        <taxon>Chitinophaga</taxon>
    </lineage>
</organism>
<name>A0A512RN06_9BACT</name>
<dbReference type="Gene3D" id="2.115.10.20">
    <property type="entry name" value="Glycosyl hydrolase domain, family 43"/>
    <property type="match status" value="1"/>
</dbReference>
<dbReference type="PANTHER" id="PTHR43301:SF3">
    <property type="entry name" value="ARABINAN ENDO-1,5-ALPHA-L-ARABINOSIDASE A-RELATED"/>
    <property type="match status" value="1"/>
</dbReference>
<evidence type="ECO:0000256" key="5">
    <source>
        <dbReference type="PIRSR" id="PIRSR606710-1"/>
    </source>
</evidence>
<feature type="chain" id="PRO_5022179223" evidence="8">
    <location>
        <begin position="22"/>
        <end position="322"/>
    </location>
</feature>
<keyword evidence="10" id="KW-1185">Reference proteome</keyword>
<comment type="similarity">
    <text evidence="2 7">Belongs to the glycosyl hydrolase 43 family.</text>
</comment>
<evidence type="ECO:0000256" key="2">
    <source>
        <dbReference type="ARBA" id="ARBA00009865"/>
    </source>
</evidence>
<dbReference type="EMBL" id="BKAU01000004">
    <property type="protein sequence ID" value="GEP97063.1"/>
    <property type="molecule type" value="Genomic_DNA"/>
</dbReference>
<dbReference type="InterPro" id="IPR050727">
    <property type="entry name" value="GH43_arabinanases"/>
</dbReference>
<dbReference type="CDD" id="cd08999">
    <property type="entry name" value="GH43_ABN-like"/>
    <property type="match status" value="1"/>
</dbReference>
<comment type="pathway">
    <text evidence="1">Glycan metabolism; L-arabinan degradation.</text>
</comment>
<dbReference type="OrthoDB" id="9801455at2"/>
<keyword evidence="3 7" id="KW-0378">Hydrolase</keyword>
<evidence type="ECO:0000256" key="3">
    <source>
        <dbReference type="ARBA" id="ARBA00022801"/>
    </source>
</evidence>
<feature type="active site" description="Proton donor" evidence="5">
    <location>
        <position position="208"/>
    </location>
</feature>
<evidence type="ECO:0000256" key="8">
    <source>
        <dbReference type="SAM" id="SignalP"/>
    </source>
</evidence>
<protein>
    <submittedName>
        <fullName evidence="9">Arabinan endo-1,5-alpha-L-arabinosidase</fullName>
    </submittedName>
</protein>
<dbReference type="RefSeq" id="WP_146864285.1">
    <property type="nucleotide sequence ID" value="NZ_BKAU01000004.1"/>
</dbReference>
<dbReference type="Proteomes" id="UP000321436">
    <property type="component" value="Unassembled WGS sequence"/>
</dbReference>
<evidence type="ECO:0000256" key="6">
    <source>
        <dbReference type="PIRSR" id="PIRSR606710-2"/>
    </source>
</evidence>
<keyword evidence="8" id="KW-0732">Signal</keyword>
<evidence type="ECO:0000313" key="10">
    <source>
        <dbReference type="Proteomes" id="UP000321436"/>
    </source>
</evidence>
<gene>
    <name evidence="9" type="ORF">CCY01nite_33230</name>
</gene>
<dbReference type="SUPFAM" id="SSF75005">
    <property type="entry name" value="Arabinanase/levansucrase/invertase"/>
    <property type="match status" value="1"/>
</dbReference>
<feature type="active site" description="Proton acceptor" evidence="5">
    <location>
        <position position="34"/>
    </location>
</feature>
<dbReference type="PANTHER" id="PTHR43301">
    <property type="entry name" value="ARABINAN ENDO-1,5-ALPHA-L-ARABINOSIDASE"/>
    <property type="match status" value="1"/>
</dbReference>
<feature type="site" description="Important for catalytic activity, responsible for pKa modulation of the active site Glu and correct orientation of both the proton donor and substrate" evidence="6">
    <location>
        <position position="144"/>
    </location>
</feature>
<evidence type="ECO:0000313" key="9">
    <source>
        <dbReference type="EMBL" id="GEP97063.1"/>
    </source>
</evidence>
<sequence>MKKFCLAAVLSFAGMYGFAQKTGHNPVLDKNFPDPTVIRAEGKYYAYATNSNAHIQVASSTDLMHWQPEGDALPQPPVWADRDFWAPHVLYDPVMKKYVMFYSGESTDKNMGKCLGVAYADKPTGPFVDKGTPLICGEGFVNIDPMAFVDPVSGKKLLYWGSGFEPIRVQEMSDDWSGFKPGTTAKMVVWPGKDKVPADGKSYDRLIEGAWVTLHKGWYYLYYSGDNCCGENAHYAVMVARSKDPFGPFERFGEKHNNGSSVILGLNEEWLAPGHNSIVKDDRGREYIAYHAIPAKKKTGGRVMLIDRITYRKGWPVVVPSK</sequence>
<proteinExistence type="inferred from homology"/>
<evidence type="ECO:0000256" key="7">
    <source>
        <dbReference type="RuleBase" id="RU361187"/>
    </source>
</evidence>
<keyword evidence="4 7" id="KW-0326">Glycosidase</keyword>
<dbReference type="GO" id="GO:0004553">
    <property type="term" value="F:hydrolase activity, hydrolyzing O-glycosyl compounds"/>
    <property type="evidence" value="ECO:0007669"/>
    <property type="project" value="InterPro"/>
</dbReference>
<accession>A0A512RN06</accession>